<dbReference type="Pfam" id="PF21981">
    <property type="entry name" value="RecX_HTH3"/>
    <property type="match status" value="1"/>
</dbReference>
<evidence type="ECO:0000256" key="1">
    <source>
        <dbReference type="ARBA" id="ARBA00004496"/>
    </source>
</evidence>
<evidence type="ECO:0000256" key="3">
    <source>
        <dbReference type="ARBA" id="ARBA00018111"/>
    </source>
</evidence>
<feature type="domain" description="RecX second three-helical" evidence="6">
    <location>
        <begin position="109"/>
        <end position="141"/>
    </location>
</feature>
<evidence type="ECO:0000256" key="5">
    <source>
        <dbReference type="SAM" id="MobiDB-lite"/>
    </source>
</evidence>
<dbReference type="PANTHER" id="PTHR33602">
    <property type="entry name" value="REGULATORY PROTEIN RECX FAMILY PROTEIN"/>
    <property type="match status" value="1"/>
</dbReference>
<reference evidence="8" key="1">
    <citation type="submission" date="2022-10" db="EMBL/GenBank/DDBJ databases">
        <title>Characterization and whole genome sequencing of a new Roseateles species, isolated from fresh water.</title>
        <authorList>
            <person name="Guliayeva D.Y."/>
            <person name="Akhremchuk A.E."/>
            <person name="Sikolenko M.A."/>
            <person name="Valentovich L.N."/>
            <person name="Sidarenka A.V."/>
        </authorList>
    </citation>
    <scope>NUCLEOTIDE SEQUENCE</scope>
    <source>
        <strain evidence="8">BIM B-1768</strain>
    </source>
</reference>
<dbReference type="Gene3D" id="1.10.10.10">
    <property type="entry name" value="Winged helix-like DNA-binding domain superfamily/Winged helix DNA-binding domain"/>
    <property type="match status" value="3"/>
</dbReference>
<proteinExistence type="inferred from homology"/>
<evidence type="ECO:0000313" key="8">
    <source>
        <dbReference type="EMBL" id="UXH78194.1"/>
    </source>
</evidence>
<dbReference type="InterPro" id="IPR053924">
    <property type="entry name" value="RecX_HTH_2nd"/>
</dbReference>
<evidence type="ECO:0000259" key="6">
    <source>
        <dbReference type="Pfam" id="PF02631"/>
    </source>
</evidence>
<sequence>MALLAQREHSVVELRRKLLRIATLSAKARAPMQSPSSPADPDADSPTPADRRRRAARHEGDIPSDDWMREPGLDDASLPEQEADADVAASLVDEVESVLAWLQQQGYLDESRFVESRIHARSQRWGQRRIEQELGQHGLSLDASQRAQLAEGEWARATELLRRKFGASLSPDGGVDPALEAKQMRFLLGRGFGTDVARRAVRWLKSSPDSSSGPASDTD</sequence>
<dbReference type="InterPro" id="IPR003783">
    <property type="entry name" value="Regulatory_RecX"/>
</dbReference>
<organism evidence="8 9">
    <name type="scientific">Roseateles amylovorans</name>
    <dbReference type="NCBI Taxonomy" id="2978473"/>
    <lineage>
        <taxon>Bacteria</taxon>
        <taxon>Pseudomonadati</taxon>
        <taxon>Pseudomonadota</taxon>
        <taxon>Betaproteobacteria</taxon>
        <taxon>Burkholderiales</taxon>
        <taxon>Sphaerotilaceae</taxon>
        <taxon>Roseateles</taxon>
    </lineage>
</organism>
<dbReference type="InterPro" id="IPR053925">
    <property type="entry name" value="RecX_HTH_3rd"/>
</dbReference>
<dbReference type="EMBL" id="CP104562">
    <property type="protein sequence ID" value="UXH78194.1"/>
    <property type="molecule type" value="Genomic_DNA"/>
</dbReference>
<keyword evidence="9" id="KW-1185">Reference proteome</keyword>
<feature type="compositionally biased region" description="Low complexity" evidence="5">
    <location>
        <begin position="34"/>
        <end position="48"/>
    </location>
</feature>
<feature type="domain" description="RecX third three-helical" evidence="7">
    <location>
        <begin position="152"/>
        <end position="201"/>
    </location>
</feature>
<accession>A0ABY6AYD4</accession>
<evidence type="ECO:0000313" key="9">
    <source>
        <dbReference type="Proteomes" id="UP001064933"/>
    </source>
</evidence>
<dbReference type="PANTHER" id="PTHR33602:SF1">
    <property type="entry name" value="REGULATORY PROTEIN RECX FAMILY PROTEIN"/>
    <property type="match status" value="1"/>
</dbReference>
<evidence type="ECO:0000259" key="7">
    <source>
        <dbReference type="Pfam" id="PF21981"/>
    </source>
</evidence>
<protein>
    <recommendedName>
        <fullName evidence="3">Regulatory protein RecX</fullName>
    </recommendedName>
</protein>
<feature type="compositionally biased region" description="Basic and acidic residues" evidence="5">
    <location>
        <begin position="57"/>
        <end position="72"/>
    </location>
</feature>
<keyword evidence="4" id="KW-0963">Cytoplasm</keyword>
<evidence type="ECO:0000256" key="2">
    <source>
        <dbReference type="ARBA" id="ARBA00009695"/>
    </source>
</evidence>
<dbReference type="Proteomes" id="UP001064933">
    <property type="component" value="Chromosome"/>
</dbReference>
<dbReference type="InterPro" id="IPR036388">
    <property type="entry name" value="WH-like_DNA-bd_sf"/>
</dbReference>
<comment type="similarity">
    <text evidence="2">Belongs to the RecX family.</text>
</comment>
<comment type="subcellular location">
    <subcellularLocation>
        <location evidence="1">Cytoplasm</location>
    </subcellularLocation>
</comment>
<name>A0ABY6AYD4_9BURK</name>
<dbReference type="Pfam" id="PF02631">
    <property type="entry name" value="RecX_HTH2"/>
    <property type="match status" value="1"/>
</dbReference>
<evidence type="ECO:0000256" key="4">
    <source>
        <dbReference type="ARBA" id="ARBA00022490"/>
    </source>
</evidence>
<gene>
    <name evidence="8" type="ORF">N4261_25140</name>
</gene>
<feature type="region of interest" description="Disordered" evidence="5">
    <location>
        <begin position="25"/>
        <end position="76"/>
    </location>
</feature>